<evidence type="ECO:0000313" key="3">
    <source>
        <dbReference type="Proteomes" id="UP000780801"/>
    </source>
</evidence>
<feature type="compositionally biased region" description="Polar residues" evidence="1">
    <location>
        <begin position="443"/>
        <end position="471"/>
    </location>
</feature>
<dbReference type="InterPro" id="IPR029021">
    <property type="entry name" value="Prot-tyrosine_phosphatase-like"/>
</dbReference>
<dbReference type="PANTHER" id="PTHR31126">
    <property type="entry name" value="TYROSINE-PROTEIN PHOSPHATASE"/>
    <property type="match status" value="1"/>
</dbReference>
<gene>
    <name evidence="2" type="ORF">BGW38_002012</name>
</gene>
<feature type="compositionally biased region" description="Gly residues" evidence="1">
    <location>
        <begin position="212"/>
        <end position="224"/>
    </location>
</feature>
<evidence type="ECO:0008006" key="4">
    <source>
        <dbReference type="Google" id="ProtNLM"/>
    </source>
</evidence>
<name>A0A9P6FT65_9FUNG</name>
<feature type="compositionally biased region" description="Polar residues" evidence="1">
    <location>
        <begin position="254"/>
        <end position="267"/>
    </location>
</feature>
<keyword evidence="3" id="KW-1185">Reference proteome</keyword>
<dbReference type="GO" id="GO:0016791">
    <property type="term" value="F:phosphatase activity"/>
    <property type="evidence" value="ECO:0007669"/>
    <property type="project" value="TreeGrafter"/>
</dbReference>
<evidence type="ECO:0000313" key="2">
    <source>
        <dbReference type="EMBL" id="KAF9581098.1"/>
    </source>
</evidence>
<comment type="caution">
    <text evidence="2">The sequence shown here is derived from an EMBL/GenBank/DDBJ whole genome shotgun (WGS) entry which is preliminary data.</text>
</comment>
<dbReference type="Proteomes" id="UP000780801">
    <property type="component" value="Unassembled WGS sequence"/>
</dbReference>
<dbReference type="EMBL" id="JAABOA010001671">
    <property type="protein sequence ID" value="KAF9581098.1"/>
    <property type="molecule type" value="Genomic_DNA"/>
</dbReference>
<dbReference type="Gene3D" id="3.90.190.10">
    <property type="entry name" value="Protein tyrosine phosphatase superfamily"/>
    <property type="match status" value="1"/>
</dbReference>
<dbReference type="OrthoDB" id="6375174at2759"/>
<dbReference type="CDD" id="cd17663">
    <property type="entry name" value="PFA-DSP_Oca6"/>
    <property type="match status" value="1"/>
</dbReference>
<feature type="compositionally biased region" description="Low complexity" evidence="1">
    <location>
        <begin position="313"/>
        <end position="322"/>
    </location>
</feature>
<feature type="compositionally biased region" description="Low complexity" evidence="1">
    <location>
        <begin position="418"/>
        <end position="442"/>
    </location>
</feature>
<proteinExistence type="predicted"/>
<feature type="compositionally biased region" description="Low complexity" evidence="1">
    <location>
        <begin position="333"/>
        <end position="347"/>
    </location>
</feature>
<feature type="region of interest" description="Disordered" evidence="1">
    <location>
        <begin position="212"/>
        <end position="246"/>
    </location>
</feature>
<organism evidence="2 3">
    <name type="scientific">Lunasporangiospora selenospora</name>
    <dbReference type="NCBI Taxonomy" id="979761"/>
    <lineage>
        <taxon>Eukaryota</taxon>
        <taxon>Fungi</taxon>
        <taxon>Fungi incertae sedis</taxon>
        <taxon>Mucoromycota</taxon>
        <taxon>Mortierellomycotina</taxon>
        <taxon>Mortierellomycetes</taxon>
        <taxon>Mortierellales</taxon>
        <taxon>Mortierellaceae</taxon>
        <taxon>Lunasporangiospora</taxon>
    </lineage>
</organism>
<feature type="region of interest" description="Disordered" evidence="1">
    <location>
        <begin position="254"/>
        <end position="273"/>
    </location>
</feature>
<feature type="compositionally biased region" description="Polar residues" evidence="1">
    <location>
        <begin position="393"/>
        <end position="417"/>
    </location>
</feature>
<feature type="compositionally biased region" description="Low complexity" evidence="1">
    <location>
        <begin position="225"/>
        <end position="241"/>
    </location>
</feature>
<dbReference type="InterPro" id="IPR004861">
    <property type="entry name" value="Siw14-like"/>
</dbReference>
<protein>
    <recommendedName>
        <fullName evidence="4">Tyrosine phosphatase family protein</fullName>
    </recommendedName>
</protein>
<dbReference type="AlphaFoldDB" id="A0A9P6FT65"/>
<sequence>MPAAWSPSPLIPPFRFGTVEHDVYRGAYPKQRNLRYLKRLKLRTILSLVPDPPDPIFRAFCEEQGIKSIHLPVDKVKDNVPLTYSRAVEAVQILIDTENLPIYIHCLDGASVTGLVVCCLRKLQTWSISSAMGEFLRYLRGGVISSEESVFVEKFASEIEILKPIPPWLWEGQVTFKKHPTLKLKFTISPAQAASTNISSSTYGVISSVSGSGGSNTGTGGSGTAAGSSSNISTGNTASSSPSLSVHGAIASFPNQQHQSSDHTGTMVTPIGGIAHSESNSSINGNTVALSSLVTNSAISASAPATANTTHDASGAGAGAASRITTGGNWEKASTSAGASANNAGASPGIVNKNTIRTAEIGSPTGFGSRSTSIATPTTAALARVKRAALLSGQPNVPQDSGGAETTGSNPASSPTMSLSPSKQRGSSSSNPSGSGPGVDSSIEQSTLQTPQGVTTDEGSFSGTGKDQSGEGQPVVLEPAAPIQTLTQDRGTPTPIPKQSPAATPAPTAPEVVDEYYEVSATLRALALEGADF</sequence>
<dbReference type="Pfam" id="PF03162">
    <property type="entry name" value="Y_phosphatase2"/>
    <property type="match status" value="1"/>
</dbReference>
<dbReference type="PANTHER" id="PTHR31126:SF14">
    <property type="entry name" value="TYROSINE-PROTEIN PHOSPHATASE OCA6-RELATED"/>
    <property type="match status" value="1"/>
</dbReference>
<dbReference type="SUPFAM" id="SSF52799">
    <property type="entry name" value="(Phosphotyrosine protein) phosphatases II"/>
    <property type="match status" value="1"/>
</dbReference>
<accession>A0A9P6FT65</accession>
<feature type="region of interest" description="Disordered" evidence="1">
    <location>
        <begin position="393"/>
        <end position="511"/>
    </location>
</feature>
<evidence type="ECO:0000256" key="1">
    <source>
        <dbReference type="SAM" id="MobiDB-lite"/>
    </source>
</evidence>
<reference evidence="2" key="1">
    <citation type="journal article" date="2020" name="Fungal Divers.">
        <title>Resolving the Mortierellaceae phylogeny through synthesis of multi-gene phylogenetics and phylogenomics.</title>
        <authorList>
            <person name="Vandepol N."/>
            <person name="Liber J."/>
            <person name="Desiro A."/>
            <person name="Na H."/>
            <person name="Kennedy M."/>
            <person name="Barry K."/>
            <person name="Grigoriev I.V."/>
            <person name="Miller A.N."/>
            <person name="O'Donnell K."/>
            <person name="Stajich J.E."/>
            <person name="Bonito G."/>
        </authorList>
    </citation>
    <scope>NUCLEOTIDE SEQUENCE</scope>
    <source>
        <strain evidence="2">KOD1015</strain>
    </source>
</reference>
<feature type="region of interest" description="Disordered" evidence="1">
    <location>
        <begin position="307"/>
        <end position="350"/>
    </location>
</feature>
<dbReference type="FunFam" id="3.90.190.10:FF:000084">
    <property type="entry name" value="Tyrosine phospatase-like protein"/>
    <property type="match status" value="1"/>
</dbReference>
<feature type="compositionally biased region" description="Low complexity" evidence="1">
    <location>
        <begin position="501"/>
        <end position="510"/>
    </location>
</feature>